<organism evidence="5 6">
    <name type="scientific">Spongiivirga citrea</name>
    <dbReference type="NCBI Taxonomy" id="1481457"/>
    <lineage>
        <taxon>Bacteria</taxon>
        <taxon>Pseudomonadati</taxon>
        <taxon>Bacteroidota</taxon>
        <taxon>Flavobacteriia</taxon>
        <taxon>Flavobacteriales</taxon>
        <taxon>Flavobacteriaceae</taxon>
        <taxon>Spongiivirga</taxon>
    </lineage>
</organism>
<evidence type="ECO:0000313" key="5">
    <source>
        <dbReference type="EMBL" id="NER18419.1"/>
    </source>
</evidence>
<keyword evidence="2" id="KW-0479">Metal-binding</keyword>
<evidence type="ECO:0000256" key="3">
    <source>
        <dbReference type="ARBA" id="ARBA00022801"/>
    </source>
</evidence>
<dbReference type="PANTHER" id="PTHR43270:SF8">
    <property type="entry name" value="DI- AND TRIPEPTIDASE DUG2-RELATED"/>
    <property type="match status" value="1"/>
</dbReference>
<dbReference type="RefSeq" id="WP_164033085.1">
    <property type="nucleotide sequence ID" value="NZ_JAABOQ010000005.1"/>
</dbReference>
<dbReference type="InterPro" id="IPR051458">
    <property type="entry name" value="Cyt/Met_Dipeptidase"/>
</dbReference>
<dbReference type="SUPFAM" id="SSF53187">
    <property type="entry name" value="Zn-dependent exopeptidases"/>
    <property type="match status" value="1"/>
</dbReference>
<proteinExistence type="predicted"/>
<keyword evidence="3 5" id="KW-0378">Hydrolase</keyword>
<evidence type="ECO:0000256" key="2">
    <source>
        <dbReference type="ARBA" id="ARBA00022723"/>
    </source>
</evidence>
<dbReference type="PANTHER" id="PTHR43270">
    <property type="entry name" value="BETA-ALA-HIS DIPEPTIDASE"/>
    <property type="match status" value="1"/>
</dbReference>
<keyword evidence="1" id="KW-0645">Protease</keyword>
<sequence length="492" mass="54998">MKLRLISIFLIIIAPLKAQESIKKQLVPAINELKEFIAIPNDALEHSDMMRNIFWLEKQFKERGFNTAQLPTDGEPLFFANLPIKEGLPTLLFYMHFDGQAVDPSKWGQKNPYELVLRDGTTDLDWSKLENGIDNEWRLYGRSTSDDKGPIVMLLNAFDVLKQESKEVPFNVKVILDSEEEKGSKPLPKAVKQYKSLLKADYLVISDGPVHTSGKPTLAYGCRGITTVTLTTYGPVKPQHSGHYGNYAPNPSFRMAALLSSMKDEQGKVLIPGYYDGISLNDATKEILAAVPDDQASILSKLSIKTAETVGANYQEALQYPSLNVRGINSGWTGSKARTIVPDRTVAEIDIRLVPESDGNRLKDLVKKHIQKQGYHIVEKDPTAEERAAHDKILKFESRGVTKPFRTDIDSPFSNWLQAVMKNTHGDELVRIRIMGGTVPISPFINELNIPAILVPMVNADNNQHSPNENIKVGMIEYGMKTFYGILTTSMD</sequence>
<dbReference type="Pfam" id="PF07687">
    <property type="entry name" value="M20_dimer"/>
    <property type="match status" value="1"/>
</dbReference>
<dbReference type="InterPro" id="IPR002933">
    <property type="entry name" value="Peptidase_M20"/>
</dbReference>
<dbReference type="Gene3D" id="3.30.70.360">
    <property type="match status" value="1"/>
</dbReference>
<keyword evidence="6" id="KW-1185">Reference proteome</keyword>
<dbReference type="EMBL" id="JAABOQ010000005">
    <property type="protein sequence ID" value="NER18419.1"/>
    <property type="molecule type" value="Genomic_DNA"/>
</dbReference>
<evidence type="ECO:0000259" key="4">
    <source>
        <dbReference type="Pfam" id="PF07687"/>
    </source>
</evidence>
<feature type="domain" description="Peptidase M20 dimerisation" evidence="4">
    <location>
        <begin position="221"/>
        <end position="375"/>
    </location>
</feature>
<accession>A0A6M0CRD4</accession>
<dbReference type="InterPro" id="IPR011650">
    <property type="entry name" value="Peptidase_M20_dimer"/>
</dbReference>
<evidence type="ECO:0000256" key="1">
    <source>
        <dbReference type="ARBA" id="ARBA00022670"/>
    </source>
</evidence>
<dbReference type="GO" id="GO:0046872">
    <property type="term" value="F:metal ion binding"/>
    <property type="evidence" value="ECO:0007669"/>
    <property type="project" value="UniProtKB-KW"/>
</dbReference>
<dbReference type="Gene3D" id="3.40.630.10">
    <property type="entry name" value="Zn peptidases"/>
    <property type="match status" value="1"/>
</dbReference>
<comment type="caution">
    <text evidence="5">The sequence shown here is derived from an EMBL/GenBank/DDBJ whole genome shotgun (WGS) entry which is preliminary data.</text>
</comment>
<dbReference type="GO" id="GO:0006508">
    <property type="term" value="P:proteolysis"/>
    <property type="evidence" value="ECO:0007669"/>
    <property type="project" value="UniProtKB-KW"/>
</dbReference>
<protein>
    <submittedName>
        <fullName evidence="5">M20/M25/M40 family metallo-hydrolase</fullName>
    </submittedName>
</protein>
<dbReference type="Proteomes" id="UP000474296">
    <property type="component" value="Unassembled WGS sequence"/>
</dbReference>
<name>A0A6M0CRD4_9FLAO</name>
<gene>
    <name evidence="5" type="ORF">GWK10_14445</name>
</gene>
<dbReference type="Pfam" id="PF01546">
    <property type="entry name" value="Peptidase_M20"/>
    <property type="match status" value="1"/>
</dbReference>
<reference evidence="5 6" key="1">
    <citation type="submission" date="2020-01" db="EMBL/GenBank/DDBJ databases">
        <title>Spongiivirga citrea KCTC 32990T.</title>
        <authorList>
            <person name="Wang G."/>
        </authorList>
    </citation>
    <scope>NUCLEOTIDE SEQUENCE [LARGE SCALE GENOMIC DNA]</scope>
    <source>
        <strain evidence="5 6">KCTC 32990</strain>
    </source>
</reference>
<evidence type="ECO:0000313" key="6">
    <source>
        <dbReference type="Proteomes" id="UP000474296"/>
    </source>
</evidence>
<dbReference type="GO" id="GO:0008233">
    <property type="term" value="F:peptidase activity"/>
    <property type="evidence" value="ECO:0007669"/>
    <property type="project" value="UniProtKB-KW"/>
</dbReference>
<dbReference type="AlphaFoldDB" id="A0A6M0CRD4"/>